<evidence type="ECO:0000256" key="3">
    <source>
        <dbReference type="ARBA" id="ARBA00022676"/>
    </source>
</evidence>
<dbReference type="InterPro" id="IPR002213">
    <property type="entry name" value="UDP_glucos_trans"/>
</dbReference>
<comment type="caution">
    <text evidence="6">The sequence shown here is derived from an EMBL/GenBank/DDBJ whole genome shotgun (WGS) entry which is preliminary data.</text>
</comment>
<comment type="catalytic activity">
    <reaction evidence="5">
        <text>glucuronate acceptor + UDP-alpha-D-glucuronate = acceptor beta-D-glucuronoside + UDP + H(+)</text>
        <dbReference type="Rhea" id="RHEA:21032"/>
        <dbReference type="ChEBI" id="CHEBI:15378"/>
        <dbReference type="ChEBI" id="CHEBI:58052"/>
        <dbReference type="ChEBI" id="CHEBI:58223"/>
        <dbReference type="ChEBI" id="CHEBI:132367"/>
        <dbReference type="ChEBI" id="CHEBI:132368"/>
        <dbReference type="EC" id="2.4.1.17"/>
    </reaction>
</comment>
<evidence type="ECO:0000313" key="6">
    <source>
        <dbReference type="EMBL" id="CAD2185475.1"/>
    </source>
</evidence>
<keyword evidence="3" id="KW-0328">Glycosyltransferase</keyword>
<comment type="similarity">
    <text evidence="1">Belongs to the UDP-glycosyltransferase family.</text>
</comment>
<evidence type="ECO:0000256" key="2">
    <source>
        <dbReference type="ARBA" id="ARBA00012544"/>
    </source>
</evidence>
<dbReference type="AlphaFoldDB" id="A0A6V7WES4"/>
<gene>
    <name evidence="6" type="ORF">MENT_LOCUS37902</name>
</gene>
<dbReference type="Gene3D" id="3.40.50.2000">
    <property type="entry name" value="Glycogen Phosphorylase B"/>
    <property type="match status" value="1"/>
</dbReference>
<evidence type="ECO:0000256" key="4">
    <source>
        <dbReference type="ARBA" id="ARBA00022679"/>
    </source>
</evidence>
<dbReference type="PANTHER" id="PTHR48043:SF145">
    <property type="entry name" value="FI06409P-RELATED"/>
    <property type="match status" value="1"/>
</dbReference>
<dbReference type="GO" id="GO:0015020">
    <property type="term" value="F:glucuronosyltransferase activity"/>
    <property type="evidence" value="ECO:0007669"/>
    <property type="project" value="UniProtKB-EC"/>
</dbReference>
<proteinExistence type="inferred from homology"/>
<dbReference type="OrthoDB" id="416356at2759"/>
<evidence type="ECO:0000256" key="5">
    <source>
        <dbReference type="ARBA" id="ARBA00047475"/>
    </source>
</evidence>
<dbReference type="SUPFAM" id="SSF53756">
    <property type="entry name" value="UDP-Glycosyltransferase/glycogen phosphorylase"/>
    <property type="match status" value="1"/>
</dbReference>
<dbReference type="InterPro" id="IPR050271">
    <property type="entry name" value="UDP-glycosyltransferase"/>
</dbReference>
<evidence type="ECO:0000313" key="7">
    <source>
        <dbReference type="Proteomes" id="UP000580250"/>
    </source>
</evidence>
<organism evidence="6 7">
    <name type="scientific">Meloidogyne enterolobii</name>
    <name type="common">Root-knot nematode worm</name>
    <name type="synonym">Meloidogyne mayaguensis</name>
    <dbReference type="NCBI Taxonomy" id="390850"/>
    <lineage>
        <taxon>Eukaryota</taxon>
        <taxon>Metazoa</taxon>
        <taxon>Ecdysozoa</taxon>
        <taxon>Nematoda</taxon>
        <taxon>Chromadorea</taxon>
        <taxon>Rhabditida</taxon>
        <taxon>Tylenchina</taxon>
        <taxon>Tylenchomorpha</taxon>
        <taxon>Tylenchoidea</taxon>
        <taxon>Meloidogynidae</taxon>
        <taxon>Meloidogyninae</taxon>
        <taxon>Meloidogyne</taxon>
    </lineage>
</organism>
<sequence>MWIWRNVREDLTHPNLRAFISHCGQNSLTESVTAGVPVIGLPLFADQFYNADVAQKLGFGLQIDVNDLNGPNAESILTETIEKILTEPSFRQKTQIIAKKFKLTPFNPKERLVKWVEFAAEFSDLSELDLPGAKEMNWVVYYSIDKPDFLQKSQFFGIYMLLVFPLLFHPHPNKIHMFLSLKMEQSRQQIQ</sequence>
<reference evidence="6 7" key="1">
    <citation type="submission" date="2020-08" db="EMBL/GenBank/DDBJ databases">
        <authorList>
            <person name="Koutsovoulos G."/>
            <person name="Danchin GJ E."/>
        </authorList>
    </citation>
    <scope>NUCLEOTIDE SEQUENCE [LARGE SCALE GENOMIC DNA]</scope>
</reference>
<dbReference type="Proteomes" id="UP000580250">
    <property type="component" value="Unassembled WGS sequence"/>
</dbReference>
<evidence type="ECO:0000256" key="1">
    <source>
        <dbReference type="ARBA" id="ARBA00009995"/>
    </source>
</evidence>
<accession>A0A6V7WES4</accession>
<protein>
    <recommendedName>
        <fullName evidence="2">glucuronosyltransferase</fullName>
        <ecNumber evidence="2">2.4.1.17</ecNumber>
    </recommendedName>
</protein>
<dbReference type="PANTHER" id="PTHR48043">
    <property type="entry name" value="EG:EG0003.4 PROTEIN-RELATED"/>
    <property type="match status" value="1"/>
</dbReference>
<name>A0A6V7WES4_MELEN</name>
<dbReference type="Pfam" id="PF00201">
    <property type="entry name" value="UDPGT"/>
    <property type="match status" value="1"/>
</dbReference>
<keyword evidence="4" id="KW-0808">Transferase</keyword>
<dbReference type="EMBL" id="CAJEWN010000547">
    <property type="protein sequence ID" value="CAD2185475.1"/>
    <property type="molecule type" value="Genomic_DNA"/>
</dbReference>
<dbReference type="EC" id="2.4.1.17" evidence="2"/>